<evidence type="ECO:0000259" key="4">
    <source>
        <dbReference type="Pfam" id="PF07804"/>
    </source>
</evidence>
<comment type="similarity">
    <text evidence="1">Belongs to the HipA Ser/Thr kinase family.</text>
</comment>
<evidence type="ECO:0000256" key="3">
    <source>
        <dbReference type="ARBA" id="ARBA00022777"/>
    </source>
</evidence>
<dbReference type="InterPro" id="IPR012893">
    <property type="entry name" value="HipA-like_C"/>
</dbReference>
<dbReference type="PANTHER" id="PTHR37419">
    <property type="entry name" value="SERINE/THREONINE-PROTEIN KINASE TOXIN HIPA"/>
    <property type="match status" value="1"/>
</dbReference>
<gene>
    <name evidence="6" type="ORF">JAY77_16625</name>
</gene>
<dbReference type="Gene3D" id="1.10.1070.20">
    <property type="match status" value="1"/>
</dbReference>
<organism evidence="6 7">
    <name type="scientific">Candidatus Thiodiazotropha taylori</name>
    <dbReference type="NCBI Taxonomy" id="2792791"/>
    <lineage>
        <taxon>Bacteria</taxon>
        <taxon>Pseudomonadati</taxon>
        <taxon>Pseudomonadota</taxon>
        <taxon>Gammaproteobacteria</taxon>
        <taxon>Chromatiales</taxon>
        <taxon>Sedimenticolaceae</taxon>
        <taxon>Candidatus Thiodiazotropha</taxon>
    </lineage>
</organism>
<dbReference type="Pfam" id="PF07804">
    <property type="entry name" value="HipA_C"/>
    <property type="match status" value="1"/>
</dbReference>
<evidence type="ECO:0000256" key="1">
    <source>
        <dbReference type="ARBA" id="ARBA00010164"/>
    </source>
</evidence>
<feature type="domain" description="HipA-like C-terminal" evidence="4">
    <location>
        <begin position="170"/>
        <end position="407"/>
    </location>
</feature>
<evidence type="ECO:0000259" key="5">
    <source>
        <dbReference type="Pfam" id="PF13657"/>
    </source>
</evidence>
<dbReference type="Proteomes" id="UP000886674">
    <property type="component" value="Unassembled WGS sequence"/>
</dbReference>
<evidence type="ECO:0000256" key="2">
    <source>
        <dbReference type="ARBA" id="ARBA00022679"/>
    </source>
</evidence>
<comment type="caution">
    <text evidence="6">The sequence shown here is derived from an EMBL/GenBank/DDBJ whole genome shotgun (WGS) entry which is preliminary data.</text>
</comment>
<accession>A0A9E4NM16</accession>
<feature type="domain" description="HipA N-terminal subdomain 1" evidence="5">
    <location>
        <begin position="6"/>
        <end position="116"/>
    </location>
</feature>
<sequence>MATVAEVRLWGRTIGAVSLADGESTALFEYDPAFARSGIEVAPMMMPLSKRLYSFPQLPRETFHGLPGLLADSLPDRFGNLLIDAWLVSQGRPSHSFNAVERLCYTGRRGMGALEYVPAIGPGARHAGQIEIDRLVELASLVLGQRQALQHSLADADKQEALSDILRVGTSAGGARAKAVIAWNRETNEVRSGQVTAGEGFEYWLLKFDGVSGNRDKELEDPQGYGAVEYAYYLMAGACGIDINESRLFEEGGRRHFMTKRFDRLDGGEKLHMQSLCAIAHYDFNTAGAYSYEQALMVIRQLGLPMQAVEEQFRRMAFNIIGRNQDDHVKNIAFLMDKSGGWTLSPAFDMTYSFNPDGLWTATHQMTLNGKRDSFVLDDFRACAKSASMKRGRAEAIVAEVLSTVSNWSRFAEQAGVPVPMRRQIQNALRLDLS</sequence>
<evidence type="ECO:0000313" key="7">
    <source>
        <dbReference type="Proteomes" id="UP000886674"/>
    </source>
</evidence>
<name>A0A9E4NM16_9GAMM</name>
<evidence type="ECO:0000313" key="6">
    <source>
        <dbReference type="EMBL" id="MCG7979756.1"/>
    </source>
</evidence>
<dbReference type="Pfam" id="PF13657">
    <property type="entry name" value="Couple_hipA"/>
    <property type="match status" value="1"/>
</dbReference>
<proteinExistence type="inferred from homology"/>
<keyword evidence="3" id="KW-0418">Kinase</keyword>
<keyword evidence="2" id="KW-0808">Transferase</keyword>
<dbReference type="GO" id="GO:0005829">
    <property type="term" value="C:cytosol"/>
    <property type="evidence" value="ECO:0007669"/>
    <property type="project" value="TreeGrafter"/>
</dbReference>
<dbReference type="InterPro" id="IPR017508">
    <property type="entry name" value="HipA_N1"/>
</dbReference>
<dbReference type="AlphaFoldDB" id="A0A9E4NM16"/>
<dbReference type="PANTHER" id="PTHR37419:SF8">
    <property type="entry name" value="TOXIN YJJJ"/>
    <property type="match status" value="1"/>
</dbReference>
<reference evidence="6" key="1">
    <citation type="journal article" date="2021" name="Proc. Natl. Acad. Sci. U.S.A.">
        <title>Global biogeography of chemosynthetic symbionts reveals both localized and globally distributed symbiont groups. .</title>
        <authorList>
            <person name="Osvatic J.T."/>
            <person name="Wilkins L.G.E."/>
            <person name="Leibrecht L."/>
            <person name="Leray M."/>
            <person name="Zauner S."/>
            <person name="Polzin J."/>
            <person name="Camacho Y."/>
            <person name="Gros O."/>
            <person name="van Gils J.A."/>
            <person name="Eisen J.A."/>
            <person name="Petersen J.M."/>
            <person name="Yuen B."/>
        </authorList>
    </citation>
    <scope>NUCLEOTIDE SEQUENCE</scope>
    <source>
        <strain evidence="6">MAGclacostrist055</strain>
    </source>
</reference>
<dbReference type="GO" id="GO:0004674">
    <property type="term" value="F:protein serine/threonine kinase activity"/>
    <property type="evidence" value="ECO:0007669"/>
    <property type="project" value="TreeGrafter"/>
</dbReference>
<dbReference type="EMBL" id="JAEPCR010000084">
    <property type="protein sequence ID" value="MCG7979756.1"/>
    <property type="molecule type" value="Genomic_DNA"/>
</dbReference>
<dbReference type="InterPro" id="IPR052028">
    <property type="entry name" value="HipA_Ser/Thr_kinase"/>
</dbReference>
<protein>
    <submittedName>
        <fullName evidence="6">HipA domain-containing protein</fullName>
    </submittedName>
</protein>